<keyword evidence="1" id="KW-0472">Membrane</keyword>
<organism evidence="2 3">
    <name type="scientific">Astathelohania contejeani</name>
    <dbReference type="NCBI Taxonomy" id="164912"/>
    <lineage>
        <taxon>Eukaryota</taxon>
        <taxon>Fungi</taxon>
        <taxon>Fungi incertae sedis</taxon>
        <taxon>Microsporidia</taxon>
        <taxon>Astathelohaniidae</taxon>
        <taxon>Astathelohania</taxon>
    </lineage>
</organism>
<feature type="transmembrane region" description="Helical" evidence="1">
    <location>
        <begin position="71"/>
        <end position="92"/>
    </location>
</feature>
<feature type="transmembrane region" description="Helical" evidence="1">
    <location>
        <begin position="253"/>
        <end position="272"/>
    </location>
</feature>
<comment type="caution">
    <text evidence="2">The sequence shown here is derived from an EMBL/GenBank/DDBJ whole genome shotgun (WGS) entry which is preliminary data.</text>
</comment>
<feature type="transmembrane region" description="Helical" evidence="1">
    <location>
        <begin position="151"/>
        <end position="170"/>
    </location>
</feature>
<evidence type="ECO:0000313" key="2">
    <source>
        <dbReference type="EMBL" id="KAF7683960.1"/>
    </source>
</evidence>
<feature type="transmembrane region" description="Helical" evidence="1">
    <location>
        <begin position="38"/>
        <end position="59"/>
    </location>
</feature>
<feature type="transmembrane region" description="Helical" evidence="1">
    <location>
        <begin position="227"/>
        <end position="246"/>
    </location>
</feature>
<feature type="transmembrane region" description="Helical" evidence="1">
    <location>
        <begin position="7"/>
        <end position="26"/>
    </location>
</feature>
<feature type="transmembrane region" description="Helical" evidence="1">
    <location>
        <begin position="191"/>
        <end position="207"/>
    </location>
</feature>
<proteinExistence type="predicted"/>
<name>A0ABQ7I0K6_9MICR</name>
<keyword evidence="1" id="KW-0812">Transmembrane</keyword>
<dbReference type="Proteomes" id="UP001516464">
    <property type="component" value="Unassembled WGS sequence"/>
</dbReference>
<reference evidence="2 3" key="1">
    <citation type="submission" date="2019-01" db="EMBL/GenBank/DDBJ databases">
        <title>Genomes sequencing and comparative genomics of infectious freshwater microsporidia, Cucumispora dikerogammari and Thelohania contejeani.</title>
        <authorList>
            <person name="Cormier A."/>
            <person name="Giraud I."/>
            <person name="Wattier R."/>
            <person name="Teixeira M."/>
            <person name="Grandjean F."/>
            <person name="Rigaud T."/>
            <person name="Cordaux R."/>
        </authorList>
    </citation>
    <scope>NUCLEOTIDE SEQUENCE [LARGE SCALE GENOMIC DNA]</scope>
    <source>
        <strain evidence="2">T1</strain>
        <tissue evidence="2">Spores</tissue>
    </source>
</reference>
<accession>A0ABQ7I0K6</accession>
<keyword evidence="1" id="KW-1133">Transmembrane helix</keyword>
<gene>
    <name evidence="2" type="ORF">TCON_0844</name>
</gene>
<sequence>MMSRNDLGIYIYGQIISIFISIMVYANTKIGLDNPTSWPYALFFIAYLINYLTACGVIYCKKIKSNNEIPWYRYFLSGLSNFLGDFFQFLAYLKMTSYFVVLFSQLLFPKLVLIETLVLNKPSISLKKLISFLLLIVFCFTANLIETNEKINVTFMGFFIILLSNVGYMINIYNQAYILNEIDIYHFIKKFSIFTMISGFFISLLYPNTIFNPLVLLEIYNNNFINLILYLITYTAFQITTSLYIARYGAVAFNASIISYSAYFGFMLTMAHGDISKYAIVLYGLCIITDLILVSTCKTNDN</sequence>
<feature type="transmembrane region" description="Helical" evidence="1">
    <location>
        <begin position="98"/>
        <end position="117"/>
    </location>
</feature>
<feature type="transmembrane region" description="Helical" evidence="1">
    <location>
        <begin position="129"/>
        <end position="145"/>
    </location>
</feature>
<feature type="transmembrane region" description="Helical" evidence="1">
    <location>
        <begin position="278"/>
        <end position="297"/>
    </location>
</feature>
<keyword evidence="3" id="KW-1185">Reference proteome</keyword>
<dbReference type="EMBL" id="SBIQ01000038">
    <property type="protein sequence ID" value="KAF7683960.1"/>
    <property type="molecule type" value="Genomic_DNA"/>
</dbReference>
<protein>
    <submittedName>
        <fullName evidence="2">Uncharacterized protein</fullName>
    </submittedName>
</protein>
<evidence type="ECO:0000256" key="1">
    <source>
        <dbReference type="SAM" id="Phobius"/>
    </source>
</evidence>
<evidence type="ECO:0000313" key="3">
    <source>
        <dbReference type="Proteomes" id="UP001516464"/>
    </source>
</evidence>